<proteinExistence type="predicted"/>
<organism evidence="1 2">
    <name type="scientific">Thalassospira permensis NBRC 106175</name>
    <dbReference type="NCBI Taxonomy" id="1353532"/>
    <lineage>
        <taxon>Bacteria</taxon>
        <taxon>Pseudomonadati</taxon>
        <taxon>Pseudomonadota</taxon>
        <taxon>Alphaproteobacteria</taxon>
        <taxon>Rhodospirillales</taxon>
        <taxon>Thalassospiraceae</taxon>
        <taxon>Thalassospira</taxon>
    </lineage>
</organism>
<keyword evidence="2" id="KW-1185">Reference proteome</keyword>
<reference evidence="1 2" key="1">
    <citation type="submission" date="2013-07" db="EMBL/GenBank/DDBJ databases">
        <title>Thalassospira permensis NBRC 106175 Genome Sequencing.</title>
        <authorList>
            <person name="Lai Q."/>
            <person name="Shao Z."/>
        </authorList>
    </citation>
    <scope>NUCLEOTIDE SEQUENCE [LARGE SCALE GENOMIC DNA]</scope>
    <source>
        <strain evidence="1 2">NBRC 106175</strain>
    </source>
</reference>
<dbReference type="Gene3D" id="3.30.70.2400">
    <property type="entry name" value="Uncharacterised protein PF13773, DUF4170"/>
    <property type="match status" value="2"/>
</dbReference>
<gene>
    <name evidence="1" type="ORF">SMB34_20835</name>
</gene>
<protein>
    <recommendedName>
        <fullName evidence="3">DUF4170 domain-containing protein</fullName>
    </recommendedName>
</protein>
<dbReference type="EMBL" id="AUNC01000032">
    <property type="protein sequence ID" value="KEO54638.1"/>
    <property type="molecule type" value="Genomic_DNA"/>
</dbReference>
<dbReference type="InterPro" id="IPR025226">
    <property type="entry name" value="DUF4170"/>
</dbReference>
<evidence type="ECO:0008006" key="3">
    <source>
        <dbReference type="Google" id="ProtNLM"/>
    </source>
</evidence>
<dbReference type="Pfam" id="PF13773">
    <property type="entry name" value="DUF4170"/>
    <property type="match status" value="2"/>
</dbReference>
<dbReference type="Proteomes" id="UP000027463">
    <property type="component" value="Unassembled WGS sequence"/>
</dbReference>
<name>A0ABR4TL28_9PROT</name>
<sequence length="161" mass="18355">MAILTKLVVSVADGFGYTRAGNRVAQHHPARPVDIHQSMKDAQMAKYWVIGGTYQDTGFDKPIGEETKVGPFGSFEDAEKEWSKMAWQSVDDANSRYRIERLEEYWVVGGEYETTDFEKPVGGEEERHGPFATFKDAEKAWSKLAWQHVDNCNCRYRVVEG</sequence>
<accession>A0ABR4TL28</accession>
<evidence type="ECO:0000313" key="2">
    <source>
        <dbReference type="Proteomes" id="UP000027463"/>
    </source>
</evidence>
<comment type="caution">
    <text evidence="1">The sequence shown here is derived from an EMBL/GenBank/DDBJ whole genome shotgun (WGS) entry which is preliminary data.</text>
</comment>
<evidence type="ECO:0000313" key="1">
    <source>
        <dbReference type="EMBL" id="KEO54638.1"/>
    </source>
</evidence>